<sequence length="287" mass="31302">MILTSGDMHLVLAPEIGGSIAAWTRGAEPLFRPSLPGALDEASPRGLASYPLFPYSNRVAGRRFTFAGVTHDLPDLMNGFAIHGAGWQRPWTAAQDRNMATLTLDHQPGPLWPFAFHAEQRFTLLGDALVCDLRVENRDTVPAPAGFGLHPYFPRSPRASLQFTATHVWHNGADMIPTELTPVPPAWDHRDGRPVGSVTLDNCFAGWSGHARLLYPDRGFALSIAADPVFRHLVVYVPPGESFLAVEPVSNMNDGLNRMDGVTDHGVFVLAPGEARTGRITFRVEPA</sequence>
<dbReference type="GO" id="GO:0005975">
    <property type="term" value="P:carbohydrate metabolic process"/>
    <property type="evidence" value="ECO:0007669"/>
    <property type="project" value="InterPro"/>
</dbReference>
<dbReference type="CDD" id="cd09021">
    <property type="entry name" value="Aldose_epim_Ec_YphB"/>
    <property type="match status" value="1"/>
</dbReference>
<dbReference type="EMBL" id="JAPDNT010000002">
    <property type="protein sequence ID" value="MCW3474067.1"/>
    <property type="molecule type" value="Genomic_DNA"/>
</dbReference>
<keyword evidence="2" id="KW-1185">Reference proteome</keyword>
<reference evidence="1" key="2">
    <citation type="submission" date="2022-10" db="EMBL/GenBank/DDBJ databases">
        <authorList>
            <person name="Trinh H.N."/>
        </authorList>
    </citation>
    <scope>NUCLEOTIDE SEQUENCE</scope>
    <source>
        <strain evidence="1">RN2-1</strain>
    </source>
</reference>
<dbReference type="InterPro" id="IPR011013">
    <property type="entry name" value="Gal_mutarotase_sf_dom"/>
</dbReference>
<name>A0AA41YKU6_9PROT</name>
<gene>
    <name evidence="1" type="ORF">OL599_05700</name>
</gene>
<organism evidence="1 2">
    <name type="scientific">Limobrevibacterium gyesilva</name>
    <dbReference type="NCBI Taxonomy" id="2991712"/>
    <lineage>
        <taxon>Bacteria</taxon>
        <taxon>Pseudomonadati</taxon>
        <taxon>Pseudomonadota</taxon>
        <taxon>Alphaproteobacteria</taxon>
        <taxon>Acetobacterales</taxon>
        <taxon>Acetobacteraceae</taxon>
        <taxon>Limobrevibacterium</taxon>
    </lineage>
</organism>
<proteinExistence type="predicted"/>
<dbReference type="SUPFAM" id="SSF74650">
    <property type="entry name" value="Galactose mutarotase-like"/>
    <property type="match status" value="1"/>
</dbReference>
<dbReference type="RefSeq" id="WP_264712687.1">
    <property type="nucleotide sequence ID" value="NZ_JAPDNT010000002.1"/>
</dbReference>
<dbReference type="InterPro" id="IPR008183">
    <property type="entry name" value="Aldose_1/G6P_1-epimerase"/>
</dbReference>
<dbReference type="AlphaFoldDB" id="A0AA41YKU6"/>
<dbReference type="GO" id="GO:0030246">
    <property type="term" value="F:carbohydrate binding"/>
    <property type="evidence" value="ECO:0007669"/>
    <property type="project" value="InterPro"/>
</dbReference>
<dbReference type="Pfam" id="PF01263">
    <property type="entry name" value="Aldose_epim"/>
    <property type="match status" value="1"/>
</dbReference>
<dbReference type="Gene3D" id="2.70.98.10">
    <property type="match status" value="1"/>
</dbReference>
<protein>
    <submittedName>
        <fullName evidence="1">Aldose 1-epimerase</fullName>
    </submittedName>
</protein>
<evidence type="ECO:0000313" key="2">
    <source>
        <dbReference type="Proteomes" id="UP001165679"/>
    </source>
</evidence>
<dbReference type="InterPro" id="IPR014718">
    <property type="entry name" value="GH-type_carb-bd"/>
</dbReference>
<evidence type="ECO:0000313" key="1">
    <source>
        <dbReference type="EMBL" id="MCW3474067.1"/>
    </source>
</evidence>
<comment type="caution">
    <text evidence="1">The sequence shown here is derived from an EMBL/GenBank/DDBJ whole genome shotgun (WGS) entry which is preliminary data.</text>
</comment>
<accession>A0AA41YKU6</accession>
<dbReference type="GO" id="GO:0016853">
    <property type="term" value="F:isomerase activity"/>
    <property type="evidence" value="ECO:0007669"/>
    <property type="project" value="InterPro"/>
</dbReference>
<reference evidence="1" key="1">
    <citation type="submission" date="2022-09" db="EMBL/GenBank/DDBJ databases">
        <title>Rhodovastum sp. nov. RN2-1 isolated from soil in Seongnam, South Korea.</title>
        <authorList>
            <person name="Le N.T."/>
        </authorList>
    </citation>
    <scope>NUCLEOTIDE SEQUENCE</scope>
    <source>
        <strain evidence="1">RN2-1</strain>
    </source>
</reference>
<dbReference type="Proteomes" id="UP001165679">
    <property type="component" value="Unassembled WGS sequence"/>
</dbReference>